<sequence length="568" mass="65767">MTDDNIDDLASLFQQIETLLLIEAPKDPPSDPYRSKYKAKDLLEQLKVCLTLFKSESAVKDALLAHTWLQLGIISVDTDEVQQGEDAFNTSLDIIKSKELTPECIVTCVSAYNNLGLVWSQRTEWERAFDFFGKAEKHYKDFVASQLEPVDPATLFTAKIPEGKVLSLEKLYTLTLYYLAQCYIHQGDSIQSAVCCHTTLRRQLEIKDYHPSEWSLNMATLSQVCLENNAFHLARECLSIASKVHADYESELNEMETKDEAKYQTEHDKWLSVGADIDRCWAKYGLILLTVSKERLMAEDSPEHMKPFEIPDKLKSLSIGFTVDTSSITADYILTYSDAIKLFNTCHAHLQHARAYFSLSEHATDHARVVQEISRLYQELVFFVESEAEQCKFHKRRITELEGLVKQFNKQFYITICREIWYELGEIYSDMYDLKHDILRKTNQPTQHQVAKINWLIKNSLTYYIELIQSFKDARTNEYPGKYSDEWEKPLLLAFFYSARLLTKLITNDKLQLKKNQLEALDNYKYIIEYCTKNKEAGEKFATELSLCQEMVTLLPMKIQKISAQITS</sequence>
<dbReference type="AlphaFoldDB" id="A0A8D8LGY2"/>
<name>A0A8D8LGY2_9HEMI</name>
<accession>A0A8D8LGY2</accession>
<dbReference type="SMART" id="SM00028">
    <property type="entry name" value="TPR"/>
    <property type="match status" value="3"/>
</dbReference>
<evidence type="ECO:0000256" key="3">
    <source>
        <dbReference type="ARBA" id="ARBA00016840"/>
    </source>
</evidence>
<dbReference type="PANTHER" id="PTHR46321:SF1">
    <property type="entry name" value="KIF-BINDING PROTEIN"/>
    <property type="match status" value="1"/>
</dbReference>
<dbReference type="GO" id="GO:0005856">
    <property type="term" value="C:cytoskeleton"/>
    <property type="evidence" value="ECO:0007669"/>
    <property type="project" value="UniProtKB-SubCell"/>
</dbReference>
<keyword evidence="5" id="KW-0206">Cytoskeleton</keyword>
<comment type="subcellular location">
    <subcellularLocation>
        <location evidence="1">Cytoplasm</location>
        <location evidence="1">Cytoskeleton</location>
    </subcellularLocation>
</comment>
<evidence type="ECO:0000313" key="6">
    <source>
        <dbReference type="EMBL" id="CAG6610520.1"/>
    </source>
</evidence>
<dbReference type="GO" id="GO:0000226">
    <property type="term" value="P:microtubule cytoskeleton organization"/>
    <property type="evidence" value="ECO:0007669"/>
    <property type="project" value="TreeGrafter"/>
</dbReference>
<dbReference type="SUPFAM" id="SSF48452">
    <property type="entry name" value="TPR-like"/>
    <property type="match status" value="1"/>
</dbReference>
<dbReference type="Pfam" id="PF12309">
    <property type="entry name" value="KBP_C"/>
    <property type="match status" value="1"/>
</dbReference>
<dbReference type="GO" id="GO:0021952">
    <property type="term" value="P:central nervous system projection neuron axonogenesis"/>
    <property type="evidence" value="ECO:0007669"/>
    <property type="project" value="TreeGrafter"/>
</dbReference>
<dbReference type="PANTHER" id="PTHR46321">
    <property type="entry name" value="KIF1-BINDING PROTEIN"/>
    <property type="match status" value="1"/>
</dbReference>
<keyword evidence="4" id="KW-0963">Cytoplasm</keyword>
<reference evidence="6" key="1">
    <citation type="submission" date="2021-05" db="EMBL/GenBank/DDBJ databases">
        <authorList>
            <person name="Alioto T."/>
            <person name="Alioto T."/>
            <person name="Gomez Garrido J."/>
        </authorList>
    </citation>
    <scope>NUCLEOTIDE SEQUENCE</scope>
</reference>
<dbReference type="InterPro" id="IPR019734">
    <property type="entry name" value="TPR_rpt"/>
</dbReference>
<dbReference type="InterPro" id="IPR011990">
    <property type="entry name" value="TPR-like_helical_dom_sf"/>
</dbReference>
<dbReference type="Gene3D" id="1.25.40.10">
    <property type="entry name" value="Tetratricopeptide repeat domain"/>
    <property type="match status" value="1"/>
</dbReference>
<protein>
    <recommendedName>
        <fullName evidence="3">KIF-binding protein</fullName>
    </recommendedName>
</protein>
<dbReference type="GO" id="GO:1990535">
    <property type="term" value="P:neuron projection maintenance"/>
    <property type="evidence" value="ECO:0007669"/>
    <property type="project" value="TreeGrafter"/>
</dbReference>
<evidence type="ECO:0000256" key="5">
    <source>
        <dbReference type="ARBA" id="ARBA00023212"/>
    </source>
</evidence>
<dbReference type="EMBL" id="HBUF01018672">
    <property type="protein sequence ID" value="CAG6610520.1"/>
    <property type="molecule type" value="Transcribed_RNA"/>
</dbReference>
<comment type="similarity">
    <text evidence="2">Belongs to the KIF-binding protein family.</text>
</comment>
<evidence type="ECO:0000256" key="2">
    <source>
        <dbReference type="ARBA" id="ARBA00010305"/>
    </source>
</evidence>
<evidence type="ECO:0000256" key="4">
    <source>
        <dbReference type="ARBA" id="ARBA00022490"/>
    </source>
</evidence>
<evidence type="ECO:0000256" key="1">
    <source>
        <dbReference type="ARBA" id="ARBA00004245"/>
    </source>
</evidence>
<organism evidence="6">
    <name type="scientific">Cacopsylla melanoneura</name>
    <dbReference type="NCBI Taxonomy" id="428564"/>
    <lineage>
        <taxon>Eukaryota</taxon>
        <taxon>Metazoa</taxon>
        <taxon>Ecdysozoa</taxon>
        <taxon>Arthropoda</taxon>
        <taxon>Hexapoda</taxon>
        <taxon>Insecta</taxon>
        <taxon>Pterygota</taxon>
        <taxon>Neoptera</taxon>
        <taxon>Paraneoptera</taxon>
        <taxon>Hemiptera</taxon>
        <taxon>Sternorrhyncha</taxon>
        <taxon>Psylloidea</taxon>
        <taxon>Psyllidae</taxon>
        <taxon>Psyllinae</taxon>
        <taxon>Cacopsylla</taxon>
    </lineage>
</organism>
<dbReference type="InterPro" id="IPR022083">
    <property type="entry name" value="KBP"/>
</dbReference>
<proteinExistence type="inferred from homology"/>